<keyword evidence="6 10" id="KW-1133">Transmembrane helix</keyword>
<feature type="transmembrane region" description="Helical" evidence="10">
    <location>
        <begin position="299"/>
        <end position="318"/>
    </location>
</feature>
<dbReference type="Pfam" id="PF02949">
    <property type="entry name" value="7tm_6"/>
    <property type="match status" value="1"/>
</dbReference>
<feature type="transmembrane region" description="Helical" evidence="10">
    <location>
        <begin position="180"/>
        <end position="198"/>
    </location>
</feature>
<comment type="caution">
    <text evidence="10">Lacks conserved residue(s) required for the propagation of feature annotation.</text>
</comment>
<feature type="transmembrane region" description="Helical" evidence="10">
    <location>
        <begin position="74"/>
        <end position="97"/>
    </location>
</feature>
<organism evidence="11 12">
    <name type="scientific">Zophobas morio</name>
    <dbReference type="NCBI Taxonomy" id="2755281"/>
    <lineage>
        <taxon>Eukaryota</taxon>
        <taxon>Metazoa</taxon>
        <taxon>Ecdysozoa</taxon>
        <taxon>Arthropoda</taxon>
        <taxon>Hexapoda</taxon>
        <taxon>Insecta</taxon>
        <taxon>Pterygota</taxon>
        <taxon>Neoptera</taxon>
        <taxon>Endopterygota</taxon>
        <taxon>Coleoptera</taxon>
        <taxon>Polyphaga</taxon>
        <taxon>Cucujiformia</taxon>
        <taxon>Tenebrionidae</taxon>
        <taxon>Zophobas</taxon>
    </lineage>
</organism>
<keyword evidence="7 10" id="KW-0472">Membrane</keyword>
<keyword evidence="5 10" id="KW-0552">Olfaction</keyword>
<dbReference type="PANTHER" id="PTHR21137:SF35">
    <property type="entry name" value="ODORANT RECEPTOR 19A-RELATED"/>
    <property type="match status" value="1"/>
</dbReference>
<comment type="subcellular location">
    <subcellularLocation>
        <location evidence="1 10">Cell membrane</location>
        <topology evidence="1 10">Multi-pass membrane protein</topology>
    </subcellularLocation>
</comment>
<evidence type="ECO:0000256" key="1">
    <source>
        <dbReference type="ARBA" id="ARBA00004651"/>
    </source>
</evidence>
<proteinExistence type="inferred from homology"/>
<evidence type="ECO:0000313" key="12">
    <source>
        <dbReference type="Proteomes" id="UP001168821"/>
    </source>
</evidence>
<dbReference type="GO" id="GO:0005549">
    <property type="term" value="F:odorant binding"/>
    <property type="evidence" value="ECO:0007669"/>
    <property type="project" value="InterPro"/>
</dbReference>
<comment type="caution">
    <text evidence="11">The sequence shown here is derived from an EMBL/GenBank/DDBJ whole genome shotgun (WGS) entry which is preliminary data.</text>
</comment>
<protein>
    <recommendedName>
        <fullName evidence="10">Odorant receptor</fullName>
    </recommendedName>
</protein>
<keyword evidence="9 10" id="KW-0807">Transducer</keyword>
<evidence type="ECO:0000256" key="10">
    <source>
        <dbReference type="RuleBase" id="RU351113"/>
    </source>
</evidence>
<evidence type="ECO:0000256" key="7">
    <source>
        <dbReference type="ARBA" id="ARBA00023136"/>
    </source>
</evidence>
<evidence type="ECO:0000256" key="9">
    <source>
        <dbReference type="ARBA" id="ARBA00023224"/>
    </source>
</evidence>
<dbReference type="GO" id="GO:0007165">
    <property type="term" value="P:signal transduction"/>
    <property type="evidence" value="ECO:0007669"/>
    <property type="project" value="UniProtKB-KW"/>
</dbReference>
<evidence type="ECO:0000256" key="6">
    <source>
        <dbReference type="ARBA" id="ARBA00022989"/>
    </source>
</evidence>
<dbReference type="EMBL" id="JALNTZ010000002">
    <property type="protein sequence ID" value="KAJ3664054.1"/>
    <property type="molecule type" value="Genomic_DNA"/>
</dbReference>
<evidence type="ECO:0000256" key="4">
    <source>
        <dbReference type="ARBA" id="ARBA00022692"/>
    </source>
</evidence>
<keyword evidence="8 10" id="KW-0675">Receptor</keyword>
<name>A0AA38J010_9CUCU</name>
<evidence type="ECO:0000256" key="5">
    <source>
        <dbReference type="ARBA" id="ARBA00022725"/>
    </source>
</evidence>
<keyword evidence="12" id="KW-1185">Reference proteome</keyword>
<evidence type="ECO:0000256" key="8">
    <source>
        <dbReference type="ARBA" id="ARBA00023170"/>
    </source>
</evidence>
<keyword evidence="2" id="KW-1003">Cell membrane</keyword>
<evidence type="ECO:0000313" key="11">
    <source>
        <dbReference type="EMBL" id="KAJ3664054.1"/>
    </source>
</evidence>
<gene>
    <name evidence="11" type="ORF">Zmor_008259</name>
</gene>
<accession>A0AA38J010</accession>
<feature type="transmembrane region" description="Helical" evidence="10">
    <location>
        <begin position="45"/>
        <end position="68"/>
    </location>
</feature>
<dbReference type="AlphaFoldDB" id="A0AA38J010"/>
<keyword evidence="3 10" id="KW-0716">Sensory transduction</keyword>
<dbReference type="Proteomes" id="UP001168821">
    <property type="component" value="Unassembled WGS sequence"/>
</dbReference>
<dbReference type="GO" id="GO:0005886">
    <property type="term" value="C:plasma membrane"/>
    <property type="evidence" value="ECO:0007669"/>
    <property type="project" value="UniProtKB-SubCell"/>
</dbReference>
<dbReference type="PANTHER" id="PTHR21137">
    <property type="entry name" value="ODORANT RECEPTOR"/>
    <property type="match status" value="1"/>
</dbReference>
<dbReference type="GO" id="GO:0004984">
    <property type="term" value="F:olfactory receptor activity"/>
    <property type="evidence" value="ECO:0007669"/>
    <property type="project" value="InterPro"/>
</dbReference>
<comment type="similarity">
    <text evidence="10">Belongs to the insect chemoreceptor superfamily. Heteromeric odorant receptor channel (TC 1.A.69) family.</text>
</comment>
<feature type="transmembrane region" description="Helical" evidence="10">
    <location>
        <begin position="273"/>
        <end position="293"/>
    </location>
</feature>
<reference evidence="11" key="1">
    <citation type="journal article" date="2023" name="G3 (Bethesda)">
        <title>Whole genome assemblies of Zophobas morio and Tenebrio molitor.</title>
        <authorList>
            <person name="Kaur S."/>
            <person name="Stinson S.A."/>
            <person name="diCenzo G.C."/>
        </authorList>
    </citation>
    <scope>NUCLEOTIDE SEQUENCE</scope>
    <source>
        <strain evidence="11">QUZm001</strain>
    </source>
</reference>
<sequence>MWTGLHWLATKFRTFRKSCSTSTLPENTCLKLCRFLIVDIFETKILGCILVAILLDILSIILIQTYLFVERFDINYLLTFALSYTMMLYATVAILFLPDARNNVKSTIKKIEMRDLNTETCKSAREKIRKEIFLETANLLAHIILAVVSWVLYTMHNENVEKYDCSIHVWTNYFPKWKNISVFLYRIIFFPTIYVSIINPSHLMKYSLLQIKFQVYVSIHQIEEINLGYEDRPFSRLDSRFHEMVSKRLLSCIKLHLFYYGLIREIEKRTTKYLFAFKTVSILLYFGLTISYFSQKGVLPITCLISLISLSIFSGATVTRSGQELENLSDDVYMSLVNVKWYHWNESNKRNYLIFLTNAMKPFKLKYSQNVSLNYKLAIELLQAFFSAISISSNLKNVGNKTQI</sequence>
<dbReference type="InterPro" id="IPR004117">
    <property type="entry name" value="7tm6_olfct_rcpt"/>
</dbReference>
<evidence type="ECO:0000256" key="2">
    <source>
        <dbReference type="ARBA" id="ARBA00022475"/>
    </source>
</evidence>
<feature type="transmembrane region" description="Helical" evidence="10">
    <location>
        <begin position="132"/>
        <end position="153"/>
    </location>
</feature>
<evidence type="ECO:0000256" key="3">
    <source>
        <dbReference type="ARBA" id="ARBA00022606"/>
    </source>
</evidence>
<keyword evidence="4 10" id="KW-0812">Transmembrane</keyword>